<feature type="region of interest" description="Disordered" evidence="1">
    <location>
        <begin position="89"/>
        <end position="109"/>
    </location>
</feature>
<keyword evidence="3" id="KW-1185">Reference proteome</keyword>
<evidence type="ECO:0000256" key="1">
    <source>
        <dbReference type="SAM" id="MobiDB-lite"/>
    </source>
</evidence>
<protein>
    <submittedName>
        <fullName evidence="2">Uncharacterized protein</fullName>
    </submittedName>
</protein>
<name>A0ABP5CDF7_9MICO</name>
<sequence length="109" mass="10524">MAHELAASLQTYDTAGGVRPSRSAAKGMWKAVSSATSLSLLVGAVIYGVALGSSGPLVSPVAVAAAPAANAVAPVTADAPGAGVVARDAGGRIDARNARDGRGRGRGGD</sequence>
<reference evidence="3" key="1">
    <citation type="journal article" date="2019" name="Int. J. Syst. Evol. Microbiol.">
        <title>The Global Catalogue of Microorganisms (GCM) 10K type strain sequencing project: providing services to taxonomists for standard genome sequencing and annotation.</title>
        <authorList>
            <consortium name="The Broad Institute Genomics Platform"/>
            <consortium name="The Broad Institute Genome Sequencing Center for Infectious Disease"/>
            <person name="Wu L."/>
            <person name="Ma J."/>
        </authorList>
    </citation>
    <scope>NUCLEOTIDE SEQUENCE [LARGE SCALE GENOMIC DNA]</scope>
    <source>
        <strain evidence="3">JCM 14901</strain>
    </source>
</reference>
<gene>
    <name evidence="2" type="ORF">GCM10009776_24340</name>
</gene>
<comment type="caution">
    <text evidence="2">The sequence shown here is derived from an EMBL/GenBank/DDBJ whole genome shotgun (WGS) entry which is preliminary data.</text>
</comment>
<dbReference type="RefSeq" id="WP_344094993.1">
    <property type="nucleotide sequence ID" value="NZ_BAAAOG010000004.1"/>
</dbReference>
<dbReference type="Proteomes" id="UP001499933">
    <property type="component" value="Unassembled WGS sequence"/>
</dbReference>
<accession>A0ABP5CDF7</accession>
<organism evidence="2 3">
    <name type="scientific">Microbacterium deminutum</name>
    <dbReference type="NCBI Taxonomy" id="344164"/>
    <lineage>
        <taxon>Bacteria</taxon>
        <taxon>Bacillati</taxon>
        <taxon>Actinomycetota</taxon>
        <taxon>Actinomycetes</taxon>
        <taxon>Micrococcales</taxon>
        <taxon>Microbacteriaceae</taxon>
        <taxon>Microbacterium</taxon>
    </lineage>
</organism>
<dbReference type="EMBL" id="BAAAOG010000004">
    <property type="protein sequence ID" value="GAA1960817.1"/>
    <property type="molecule type" value="Genomic_DNA"/>
</dbReference>
<proteinExistence type="predicted"/>
<evidence type="ECO:0000313" key="3">
    <source>
        <dbReference type="Proteomes" id="UP001499933"/>
    </source>
</evidence>
<evidence type="ECO:0000313" key="2">
    <source>
        <dbReference type="EMBL" id="GAA1960817.1"/>
    </source>
</evidence>